<feature type="domain" description="Phosphatidylglycerol lysyltransferase C-terminal" evidence="1">
    <location>
        <begin position="83"/>
        <end position="245"/>
    </location>
</feature>
<dbReference type="Proteomes" id="UP000608594">
    <property type="component" value="Unassembled WGS sequence"/>
</dbReference>
<dbReference type="EMBL" id="JACOQL010000003">
    <property type="protein sequence ID" value="MBC9246912.1"/>
    <property type="molecule type" value="Genomic_DNA"/>
</dbReference>
<sequence>MSYAEAIFASDALDGLSQIKASDCDFFRDAVAAAGVTGWSYYFPYLHLFSHLTGGDRILFETEGGSILLYRLTQKAGETRLSLLVPPFPFDPAALNRAGARMEAMNADRRQRIVRVPEEAAWQVAREGFSLRFNSDEYVYDADAVTMMEGSAYATLRRKVGRYDTVDLSVQPYSQADRAECEALLEAWRKGLSERGVKIGPYRAYTRRCLEGTDISADILRGEVIRVDGNVAAFTFGGPITSQMSSMFITVSDHAQPGLAYLQRQRFIAGNMGATPLFNDFCDSKRPGIAQMKRSFRPVSMHPLFNAVRG</sequence>
<dbReference type="Pfam" id="PF09924">
    <property type="entry name" value="LPG_synthase_C"/>
    <property type="match status" value="1"/>
</dbReference>
<accession>A0A926GH33</accession>
<gene>
    <name evidence="2" type="ORF">H4P12_09320</name>
</gene>
<comment type="caution">
    <text evidence="2">The sequence shown here is derived from an EMBL/GenBank/DDBJ whole genome shotgun (WGS) entry which is preliminary data.</text>
</comment>
<protein>
    <submittedName>
        <fullName evidence="2">DUF2156 domain-containing protein</fullName>
    </submittedName>
</protein>
<dbReference type="Gene3D" id="3.40.630.30">
    <property type="match status" value="1"/>
</dbReference>
<evidence type="ECO:0000313" key="2">
    <source>
        <dbReference type="EMBL" id="MBC9246912.1"/>
    </source>
</evidence>
<dbReference type="AlphaFoldDB" id="A0A926GH33"/>
<dbReference type="RefSeq" id="WP_187793427.1">
    <property type="nucleotide sequence ID" value="NZ_JACOQL010000003.1"/>
</dbReference>
<dbReference type="SUPFAM" id="SSF55729">
    <property type="entry name" value="Acyl-CoA N-acyltransferases (Nat)"/>
    <property type="match status" value="1"/>
</dbReference>
<dbReference type="InterPro" id="IPR024320">
    <property type="entry name" value="LPG_synthase_C"/>
</dbReference>
<proteinExistence type="predicted"/>
<organism evidence="2 3">
    <name type="scientific">Paracoccus amoyensis</name>
    <dbReference type="NCBI Taxonomy" id="2760093"/>
    <lineage>
        <taxon>Bacteria</taxon>
        <taxon>Pseudomonadati</taxon>
        <taxon>Pseudomonadota</taxon>
        <taxon>Alphaproteobacteria</taxon>
        <taxon>Rhodobacterales</taxon>
        <taxon>Paracoccaceae</taxon>
        <taxon>Paracoccus</taxon>
    </lineage>
</organism>
<dbReference type="InterPro" id="IPR016181">
    <property type="entry name" value="Acyl_CoA_acyltransferase"/>
</dbReference>
<keyword evidence="3" id="KW-1185">Reference proteome</keyword>
<evidence type="ECO:0000259" key="1">
    <source>
        <dbReference type="Pfam" id="PF09924"/>
    </source>
</evidence>
<evidence type="ECO:0000313" key="3">
    <source>
        <dbReference type="Proteomes" id="UP000608594"/>
    </source>
</evidence>
<name>A0A926GH33_9RHOB</name>
<reference evidence="2" key="1">
    <citation type="submission" date="2020-08" db="EMBL/GenBank/DDBJ databases">
        <title>Paracoccus amoyensis sp. nov., isolated from the surface seawater at coast of Xiamen, Fujian.</title>
        <authorList>
            <person name="Lyu L."/>
        </authorList>
    </citation>
    <scope>NUCLEOTIDE SEQUENCE</scope>
    <source>
        <strain evidence="2">11-3</strain>
    </source>
</reference>